<dbReference type="InterPro" id="IPR036412">
    <property type="entry name" value="HAD-like_sf"/>
</dbReference>
<name>A0A1J4JN34_9EUKA</name>
<dbReference type="InterPro" id="IPR006439">
    <property type="entry name" value="HAD-SF_hydro_IA"/>
</dbReference>
<accession>A0A1J4JN34</accession>
<reference evidence="1" key="1">
    <citation type="submission" date="2016-10" db="EMBL/GenBank/DDBJ databases">
        <authorList>
            <person name="Benchimol M."/>
            <person name="Almeida L.G."/>
            <person name="Vasconcelos A.T."/>
            <person name="Perreira-Neves A."/>
            <person name="Rosa I.A."/>
            <person name="Tasca T."/>
            <person name="Bogo M.R."/>
            <person name="de Souza W."/>
        </authorList>
    </citation>
    <scope>NUCLEOTIDE SEQUENCE [LARGE SCALE GENOMIC DNA]</scope>
    <source>
        <strain evidence="1">K</strain>
    </source>
</reference>
<dbReference type="PANTHER" id="PTHR18901">
    <property type="entry name" value="2-DEOXYGLUCOSE-6-PHOSPHATE PHOSPHATASE 2"/>
    <property type="match status" value="1"/>
</dbReference>
<dbReference type="EMBL" id="MLAK01001033">
    <property type="protein sequence ID" value="OHS98917.1"/>
    <property type="molecule type" value="Genomic_DNA"/>
</dbReference>
<sequence length="232" mass="26342">MEKYPHPIHAVVFDNDGTILDTLPIYYEVLTRFVPPPYPESLIHRVNGVSDFDACKIFIEVLDIKMTPEELFEKRKILLNELLPQAKIISGVDEVINKIHDMKIPMIVATGSLRSIHEMKVSGHPEIFSLIKDTVCGDDVEVAKPSPDIFLKALEKFNFDPNLNIRPENILVIEDAINGIVAAQAAGMPSVFVNEQDETFDEKFKEKNVAPTARIKSFKNFPFDMFTWKVMP</sequence>
<proteinExistence type="predicted"/>
<dbReference type="Gene3D" id="1.10.150.240">
    <property type="entry name" value="Putative phosphatase, domain 2"/>
    <property type="match status" value="1"/>
</dbReference>
<evidence type="ECO:0000313" key="1">
    <source>
        <dbReference type="EMBL" id="OHS98917.1"/>
    </source>
</evidence>
<evidence type="ECO:0000313" key="2">
    <source>
        <dbReference type="Proteomes" id="UP000179807"/>
    </source>
</evidence>
<dbReference type="Gene3D" id="3.40.50.1000">
    <property type="entry name" value="HAD superfamily/HAD-like"/>
    <property type="match status" value="1"/>
</dbReference>
<dbReference type="PANTHER" id="PTHR18901:SF38">
    <property type="entry name" value="PSEUDOURIDINE-5'-PHOSPHATASE"/>
    <property type="match status" value="1"/>
</dbReference>
<dbReference type="RefSeq" id="XP_068352054.1">
    <property type="nucleotide sequence ID" value="XM_068509849.1"/>
</dbReference>
<dbReference type="SUPFAM" id="SSF56784">
    <property type="entry name" value="HAD-like"/>
    <property type="match status" value="1"/>
</dbReference>
<dbReference type="InterPro" id="IPR023214">
    <property type="entry name" value="HAD_sf"/>
</dbReference>
<dbReference type="GO" id="GO:0016791">
    <property type="term" value="F:phosphatase activity"/>
    <property type="evidence" value="ECO:0007669"/>
    <property type="project" value="TreeGrafter"/>
</dbReference>
<dbReference type="Proteomes" id="UP000179807">
    <property type="component" value="Unassembled WGS sequence"/>
</dbReference>
<dbReference type="AlphaFoldDB" id="A0A1J4JN34"/>
<dbReference type="OrthoDB" id="40579at2759"/>
<dbReference type="GeneID" id="94844553"/>
<dbReference type="Pfam" id="PF13419">
    <property type="entry name" value="HAD_2"/>
    <property type="match status" value="1"/>
</dbReference>
<comment type="caution">
    <text evidence="1">The sequence shown here is derived from an EMBL/GenBank/DDBJ whole genome shotgun (WGS) entry which is preliminary data.</text>
</comment>
<dbReference type="SFLD" id="SFLDG01129">
    <property type="entry name" value="C1.5:_HAD__Beta-PGM__Phosphata"/>
    <property type="match status" value="1"/>
</dbReference>
<dbReference type="VEuPathDB" id="TrichDB:TRFO_34753"/>
<organism evidence="1 2">
    <name type="scientific">Tritrichomonas foetus</name>
    <dbReference type="NCBI Taxonomy" id="1144522"/>
    <lineage>
        <taxon>Eukaryota</taxon>
        <taxon>Metamonada</taxon>
        <taxon>Parabasalia</taxon>
        <taxon>Tritrichomonadida</taxon>
        <taxon>Tritrichomonadidae</taxon>
        <taxon>Tritrichomonas</taxon>
    </lineage>
</organism>
<dbReference type="InterPro" id="IPR023198">
    <property type="entry name" value="PGP-like_dom2"/>
</dbReference>
<keyword evidence="2" id="KW-1185">Reference proteome</keyword>
<dbReference type="SFLD" id="SFLDS00003">
    <property type="entry name" value="Haloacid_Dehalogenase"/>
    <property type="match status" value="1"/>
</dbReference>
<protein>
    <submittedName>
        <fullName evidence="1">Pseudouridine-5'-monophosphatase</fullName>
    </submittedName>
</protein>
<dbReference type="InterPro" id="IPR041492">
    <property type="entry name" value="HAD_2"/>
</dbReference>
<dbReference type="NCBIfam" id="TIGR01509">
    <property type="entry name" value="HAD-SF-IA-v3"/>
    <property type="match status" value="1"/>
</dbReference>
<gene>
    <name evidence="1" type="primary">HDHD1</name>
    <name evidence="1" type="ORF">TRFO_34753</name>
</gene>